<dbReference type="InterPro" id="IPR043149">
    <property type="entry name" value="TagF_N"/>
</dbReference>
<keyword evidence="6" id="KW-0472">Membrane</keyword>
<dbReference type="InterPro" id="IPR007554">
    <property type="entry name" value="Glycerophosphate_synth"/>
</dbReference>
<comment type="similarity">
    <text evidence="2">Belongs to the CDP-glycerol glycerophosphotransferase family.</text>
</comment>
<dbReference type="SUPFAM" id="SSF53756">
    <property type="entry name" value="UDP-Glycosyltransferase/glycogen phosphorylase"/>
    <property type="match status" value="1"/>
</dbReference>
<sequence length="741" mass="80336">MLLSVVVPAHRDQGYLRAAIESVLDQIPGEPELLVVDDGSRDGSAAIAAESARRDPRVRVITLPAHLGAGPARNAGAAAARGRYLLFLDGDGLLLPGALDAVADRLATGDPDVLLLGHDRVDWWGDVSLPVPAPALGGFSADASAPVPAPALDGFSADVSAPVPARGGSSGDVSVPAPDGFSTDVPRLFRRAFWTGHGLHFTDGPYEDVLPVHRATLLAADAGTLDTLDRICVRRRIRRSGTPATTPGSHHFAVLDAYRLLLAETGEDPRIRAARTRHLFAVLDDPGRIAPADRAAFHRAAGLPGSYPARRAREAADAGRARGRAALRRGRRALGTGLARVSYRTDLLRPLDPNLAVYGAYWNRGVACNPAAIHARALELAPHIQGVWAVSARHRDRLPPGTPHVIGGSLAYWRMMATATYLINNSGFPGGFTKRPGQIYLQTHHGTPLKTMGLDRRGYPARTGGISFEKIVAHADQWDFSLSANPHSTEIWDRVYPAGYEHLNLGHPRNDIFFTATPERTAAIRRELSLDPDCTVLLYAPTHRDYRKGYVPHLDPERLARELGPQYVVLVRAHHFYGRSLPPIGAGAGVVDVTGHPSVEELCLVSDALITDYSSLMFDYACLDRPIISHVPDWEAYRASRGTYFDLLSGRPGDTPGAVATTEDELLELFRTGEWRSARTDGLRAAFRERFCPYDDGHAAERVVRRLFLGGTEPDRPATGERPISPVRERPRPVTPGPSRG</sequence>
<dbReference type="InterPro" id="IPR029044">
    <property type="entry name" value="Nucleotide-diphossugar_trans"/>
</dbReference>
<dbReference type="InterPro" id="IPR043148">
    <property type="entry name" value="TagF_C"/>
</dbReference>
<evidence type="ECO:0000256" key="3">
    <source>
        <dbReference type="ARBA" id="ARBA00022475"/>
    </source>
</evidence>
<dbReference type="Gene3D" id="3.90.550.10">
    <property type="entry name" value="Spore Coat Polysaccharide Biosynthesis Protein SpsA, Chain A"/>
    <property type="match status" value="1"/>
</dbReference>
<feature type="domain" description="Glycosyltransferase 2-like" evidence="8">
    <location>
        <begin position="4"/>
        <end position="121"/>
    </location>
</feature>
<dbReference type="InterPro" id="IPR051612">
    <property type="entry name" value="Teichoic_Acid_Biosynth"/>
</dbReference>
<evidence type="ECO:0000256" key="4">
    <source>
        <dbReference type="ARBA" id="ARBA00022679"/>
    </source>
</evidence>
<evidence type="ECO:0000256" key="2">
    <source>
        <dbReference type="ARBA" id="ARBA00010488"/>
    </source>
</evidence>
<organism evidence="9 10">
    <name type="scientific">Streptomyces sanglieri</name>
    <dbReference type="NCBI Taxonomy" id="193460"/>
    <lineage>
        <taxon>Bacteria</taxon>
        <taxon>Bacillati</taxon>
        <taxon>Actinomycetota</taxon>
        <taxon>Actinomycetes</taxon>
        <taxon>Kitasatosporales</taxon>
        <taxon>Streptomycetaceae</taxon>
        <taxon>Streptomyces</taxon>
    </lineage>
</organism>
<dbReference type="Pfam" id="PF00535">
    <property type="entry name" value="Glycos_transf_2"/>
    <property type="match status" value="1"/>
</dbReference>
<evidence type="ECO:0000256" key="5">
    <source>
        <dbReference type="ARBA" id="ARBA00022944"/>
    </source>
</evidence>
<accession>A0ABW2WZN7</accession>
<evidence type="ECO:0000313" key="10">
    <source>
        <dbReference type="Proteomes" id="UP001596915"/>
    </source>
</evidence>
<keyword evidence="10" id="KW-1185">Reference proteome</keyword>
<dbReference type="PANTHER" id="PTHR37316">
    <property type="entry name" value="TEICHOIC ACID GLYCEROL-PHOSPHATE PRIMASE"/>
    <property type="match status" value="1"/>
</dbReference>
<keyword evidence="3" id="KW-1003">Cell membrane</keyword>
<dbReference type="EMBL" id="JBHTGL010000008">
    <property type="protein sequence ID" value="MFD0626965.1"/>
    <property type="molecule type" value="Genomic_DNA"/>
</dbReference>
<keyword evidence="4" id="KW-0808">Transferase</keyword>
<dbReference type="Gene3D" id="3.40.50.12580">
    <property type="match status" value="1"/>
</dbReference>
<evidence type="ECO:0000256" key="7">
    <source>
        <dbReference type="SAM" id="MobiDB-lite"/>
    </source>
</evidence>
<feature type="region of interest" description="Disordered" evidence="7">
    <location>
        <begin position="711"/>
        <end position="741"/>
    </location>
</feature>
<reference evidence="10" key="1">
    <citation type="journal article" date="2019" name="Int. J. Syst. Evol. Microbiol.">
        <title>The Global Catalogue of Microorganisms (GCM) 10K type strain sequencing project: providing services to taxonomists for standard genome sequencing and annotation.</title>
        <authorList>
            <consortium name="The Broad Institute Genomics Platform"/>
            <consortium name="The Broad Institute Genome Sequencing Center for Infectious Disease"/>
            <person name="Wu L."/>
            <person name="Ma J."/>
        </authorList>
    </citation>
    <scope>NUCLEOTIDE SEQUENCE [LARGE SCALE GENOMIC DNA]</scope>
    <source>
        <strain evidence="10">JCM 12607</strain>
    </source>
</reference>
<dbReference type="PANTHER" id="PTHR37316:SF3">
    <property type="entry name" value="TEICHOIC ACID GLYCEROL-PHOSPHATE TRANSFERASE"/>
    <property type="match status" value="1"/>
</dbReference>
<name>A0ABW2WZN7_9ACTN</name>
<dbReference type="InterPro" id="IPR001173">
    <property type="entry name" value="Glyco_trans_2-like"/>
</dbReference>
<comment type="caution">
    <text evidence="9">The sequence shown here is derived from an EMBL/GenBank/DDBJ whole genome shotgun (WGS) entry which is preliminary data.</text>
</comment>
<dbReference type="SUPFAM" id="SSF53448">
    <property type="entry name" value="Nucleotide-diphospho-sugar transferases"/>
    <property type="match status" value="1"/>
</dbReference>
<evidence type="ECO:0000256" key="6">
    <source>
        <dbReference type="ARBA" id="ARBA00023136"/>
    </source>
</evidence>
<keyword evidence="5" id="KW-0777">Teichoic acid biosynthesis</keyword>
<proteinExistence type="inferred from homology"/>
<protein>
    <submittedName>
        <fullName evidence="9">CDP-glycerol glycerophosphotransferase family protein</fullName>
    </submittedName>
</protein>
<evidence type="ECO:0000313" key="9">
    <source>
        <dbReference type="EMBL" id="MFD0626965.1"/>
    </source>
</evidence>
<comment type="subcellular location">
    <subcellularLocation>
        <location evidence="1">Cell membrane</location>
        <topology evidence="1">Peripheral membrane protein</topology>
    </subcellularLocation>
</comment>
<evidence type="ECO:0000256" key="1">
    <source>
        <dbReference type="ARBA" id="ARBA00004202"/>
    </source>
</evidence>
<gene>
    <name evidence="9" type="ORF">ACFQ2K_34060</name>
</gene>
<dbReference type="Pfam" id="PF04464">
    <property type="entry name" value="Glyphos_transf"/>
    <property type="match status" value="1"/>
</dbReference>
<dbReference type="Gene3D" id="3.40.50.11820">
    <property type="match status" value="1"/>
</dbReference>
<dbReference type="Proteomes" id="UP001596915">
    <property type="component" value="Unassembled WGS sequence"/>
</dbReference>
<evidence type="ECO:0000259" key="8">
    <source>
        <dbReference type="Pfam" id="PF00535"/>
    </source>
</evidence>